<evidence type="ECO:0000313" key="2">
    <source>
        <dbReference type="EMBL" id="GGB62280.1"/>
    </source>
</evidence>
<evidence type="ECO:0000256" key="1">
    <source>
        <dbReference type="SAM" id="Phobius"/>
    </source>
</evidence>
<protein>
    <submittedName>
        <fullName evidence="2">Uncharacterized protein</fullName>
    </submittedName>
</protein>
<dbReference type="EMBL" id="BMGD01000003">
    <property type="protein sequence ID" value="GGB62280.1"/>
    <property type="molecule type" value="Genomic_DNA"/>
</dbReference>
<organism evidence="2 3">
    <name type="scientific">Blastomonas aquatica</name>
    <dbReference type="NCBI Taxonomy" id="1510276"/>
    <lineage>
        <taxon>Bacteria</taxon>
        <taxon>Pseudomonadati</taxon>
        <taxon>Pseudomonadota</taxon>
        <taxon>Alphaproteobacteria</taxon>
        <taxon>Sphingomonadales</taxon>
        <taxon>Sphingomonadaceae</taxon>
        <taxon>Blastomonas</taxon>
    </lineage>
</organism>
<name>A0ABQ1J7Z3_9SPHN</name>
<dbReference type="Proteomes" id="UP000614261">
    <property type="component" value="Unassembled WGS sequence"/>
</dbReference>
<sequence length="56" mass="5658">MPLGVSIVHIGAPERFALTTISFSVGGVGAVCACTGIAQIIMVAATVRHFAFIALA</sequence>
<keyword evidence="1" id="KW-1133">Transmembrane helix</keyword>
<accession>A0ABQ1J7Z3</accession>
<feature type="transmembrane region" description="Helical" evidence="1">
    <location>
        <begin position="20"/>
        <end position="47"/>
    </location>
</feature>
<reference evidence="3" key="1">
    <citation type="journal article" date="2019" name="Int. J. Syst. Evol. Microbiol.">
        <title>The Global Catalogue of Microorganisms (GCM) 10K type strain sequencing project: providing services to taxonomists for standard genome sequencing and annotation.</title>
        <authorList>
            <consortium name="The Broad Institute Genomics Platform"/>
            <consortium name="The Broad Institute Genome Sequencing Center for Infectious Disease"/>
            <person name="Wu L."/>
            <person name="Ma J."/>
        </authorList>
    </citation>
    <scope>NUCLEOTIDE SEQUENCE [LARGE SCALE GENOMIC DNA]</scope>
    <source>
        <strain evidence="3">CGMCC 1.12851</strain>
    </source>
</reference>
<gene>
    <name evidence="2" type="ORF">GCM10010833_16560</name>
</gene>
<proteinExistence type="predicted"/>
<keyword evidence="3" id="KW-1185">Reference proteome</keyword>
<keyword evidence="1" id="KW-0812">Transmembrane</keyword>
<keyword evidence="1" id="KW-0472">Membrane</keyword>
<comment type="caution">
    <text evidence="2">The sequence shown here is derived from an EMBL/GenBank/DDBJ whole genome shotgun (WGS) entry which is preliminary data.</text>
</comment>
<evidence type="ECO:0000313" key="3">
    <source>
        <dbReference type="Proteomes" id="UP000614261"/>
    </source>
</evidence>